<feature type="compositionally biased region" description="Polar residues" evidence="1">
    <location>
        <begin position="40"/>
        <end position="49"/>
    </location>
</feature>
<feature type="region of interest" description="Disordered" evidence="1">
    <location>
        <begin position="1"/>
        <end position="105"/>
    </location>
</feature>
<sequence>GKPPLASSTSMSSADSQTTPAGYHTPIEDEEVDDVAPLTPRSSLLQQQAPPSPYSAVMTLSLDPYLEPQGMSFSSPPNSELNPRAPSPDDSFPVFSPPPYDAAPPYDEAVEVQRITRQPSSIGSRWMQVNCVAPQRNSVSYSSRSPLSHQESRTESVKESKQVRSRPDNYKD</sequence>
<protein>
    <submittedName>
        <fullName evidence="2">Uncharacterized protein</fullName>
    </submittedName>
</protein>
<gene>
    <name evidence="2" type="ORF">WA026_022328</name>
</gene>
<feature type="compositionally biased region" description="Basic and acidic residues" evidence="1">
    <location>
        <begin position="150"/>
        <end position="172"/>
    </location>
</feature>
<accession>A0AAW1V5D3</accession>
<feature type="compositionally biased region" description="Low complexity" evidence="1">
    <location>
        <begin position="7"/>
        <end position="19"/>
    </location>
</feature>
<dbReference type="EMBL" id="JARQZJ010000109">
    <property type="protein sequence ID" value="KAK9887390.1"/>
    <property type="molecule type" value="Genomic_DNA"/>
</dbReference>
<feature type="compositionally biased region" description="Polar residues" evidence="1">
    <location>
        <begin position="71"/>
        <end position="81"/>
    </location>
</feature>
<proteinExistence type="predicted"/>
<feature type="non-terminal residue" evidence="2">
    <location>
        <position position="1"/>
    </location>
</feature>
<evidence type="ECO:0000313" key="3">
    <source>
        <dbReference type="Proteomes" id="UP001431783"/>
    </source>
</evidence>
<feature type="compositionally biased region" description="Polar residues" evidence="1">
    <location>
        <begin position="135"/>
        <end position="149"/>
    </location>
</feature>
<keyword evidence="3" id="KW-1185">Reference proteome</keyword>
<reference evidence="2 3" key="1">
    <citation type="submission" date="2023-03" db="EMBL/GenBank/DDBJ databases">
        <title>Genome insight into feeding habits of ladybird beetles.</title>
        <authorList>
            <person name="Li H.-S."/>
            <person name="Huang Y.-H."/>
            <person name="Pang H."/>
        </authorList>
    </citation>
    <scope>NUCLEOTIDE SEQUENCE [LARGE SCALE GENOMIC DNA]</scope>
    <source>
        <strain evidence="2">SYSU_2023b</strain>
        <tissue evidence="2">Whole body</tissue>
    </source>
</reference>
<feature type="non-terminal residue" evidence="2">
    <location>
        <position position="172"/>
    </location>
</feature>
<feature type="region of interest" description="Disordered" evidence="1">
    <location>
        <begin position="135"/>
        <end position="172"/>
    </location>
</feature>
<dbReference type="AlphaFoldDB" id="A0AAW1V5D3"/>
<evidence type="ECO:0000313" key="2">
    <source>
        <dbReference type="EMBL" id="KAK9887390.1"/>
    </source>
</evidence>
<dbReference type="Proteomes" id="UP001431783">
    <property type="component" value="Unassembled WGS sequence"/>
</dbReference>
<name>A0AAW1V5D3_9CUCU</name>
<organism evidence="2 3">
    <name type="scientific">Henosepilachna vigintioctopunctata</name>
    <dbReference type="NCBI Taxonomy" id="420089"/>
    <lineage>
        <taxon>Eukaryota</taxon>
        <taxon>Metazoa</taxon>
        <taxon>Ecdysozoa</taxon>
        <taxon>Arthropoda</taxon>
        <taxon>Hexapoda</taxon>
        <taxon>Insecta</taxon>
        <taxon>Pterygota</taxon>
        <taxon>Neoptera</taxon>
        <taxon>Endopterygota</taxon>
        <taxon>Coleoptera</taxon>
        <taxon>Polyphaga</taxon>
        <taxon>Cucujiformia</taxon>
        <taxon>Coccinelloidea</taxon>
        <taxon>Coccinellidae</taxon>
        <taxon>Epilachninae</taxon>
        <taxon>Epilachnini</taxon>
        <taxon>Henosepilachna</taxon>
    </lineage>
</organism>
<comment type="caution">
    <text evidence="2">The sequence shown here is derived from an EMBL/GenBank/DDBJ whole genome shotgun (WGS) entry which is preliminary data.</text>
</comment>
<evidence type="ECO:0000256" key="1">
    <source>
        <dbReference type="SAM" id="MobiDB-lite"/>
    </source>
</evidence>